<evidence type="ECO:0000313" key="4">
    <source>
        <dbReference type="Proteomes" id="UP001190700"/>
    </source>
</evidence>
<dbReference type="PANTHER" id="PTHR48011:SF4">
    <property type="entry name" value="MITOGEN-ACTIVATED PROTEIN KINASE KINASE KINASE 19"/>
    <property type="match status" value="1"/>
</dbReference>
<keyword evidence="4" id="KW-1185">Reference proteome</keyword>
<feature type="domain" description="Protein kinase" evidence="2">
    <location>
        <begin position="97"/>
        <end position="398"/>
    </location>
</feature>
<gene>
    <name evidence="3" type="ORF">CYMTET_37127</name>
</gene>
<dbReference type="PANTHER" id="PTHR48011">
    <property type="entry name" value="CCR4-NOT TRANSCRIPTIONAL COMPLEX SUBUNIT CAF120-RELATED"/>
    <property type="match status" value="1"/>
</dbReference>
<protein>
    <recommendedName>
        <fullName evidence="2">Protein kinase domain-containing protein</fullName>
    </recommendedName>
</protein>
<proteinExistence type="predicted"/>
<dbReference type="PROSITE" id="PS50011">
    <property type="entry name" value="PROTEIN_KINASE_DOM"/>
    <property type="match status" value="1"/>
</dbReference>
<dbReference type="Gene3D" id="1.10.510.10">
    <property type="entry name" value="Transferase(Phosphotransferase) domain 1"/>
    <property type="match status" value="1"/>
</dbReference>
<evidence type="ECO:0000256" key="1">
    <source>
        <dbReference type="SAM" id="MobiDB-lite"/>
    </source>
</evidence>
<dbReference type="PROSITE" id="PS00109">
    <property type="entry name" value="PROTEIN_KINASE_TYR"/>
    <property type="match status" value="1"/>
</dbReference>
<feature type="region of interest" description="Disordered" evidence="1">
    <location>
        <begin position="1"/>
        <end position="85"/>
    </location>
</feature>
<dbReference type="SUPFAM" id="SSF56112">
    <property type="entry name" value="Protein kinase-like (PK-like)"/>
    <property type="match status" value="1"/>
</dbReference>
<dbReference type="InterPro" id="IPR011009">
    <property type="entry name" value="Kinase-like_dom_sf"/>
</dbReference>
<accession>A0AAE0F6R6</accession>
<comment type="caution">
    <text evidence="3">The sequence shown here is derived from an EMBL/GenBank/DDBJ whole genome shotgun (WGS) entry which is preliminary data.</text>
</comment>
<feature type="compositionally biased region" description="Low complexity" evidence="1">
    <location>
        <begin position="32"/>
        <end position="47"/>
    </location>
</feature>
<sequence>MASSPPVRASGSNRAARLLAAAERSNGGNGGDPPVVGQAAQAGAAAALDLNMDVNEEPAGEEGGAPEEPAEPTLTSENSRHPRTTAWRYGPDIVRTLAQNCNLGEVSYNMVTFSNPLGPAKKCDGGFASTRVGCTLNGTVPLVYKEFSLKHWPSASTRFSEFARELYMTTLASNSAPQYVSPILHFGLRQLGERERPACAPFLLSMDHGISLDAFLAQPPVAVTMTFKRDLCTRILTGFAALHAAGISHGDVRATNMVLSPTRPDSLVIIDFGLSRRQHKEGLPEDHYRRHRWTSGTPADAHQKPGSVYAPEYSHGGPTSATDMWAIAPILVRILIRDSEDALRRVNDDATKATVHDILGKRSSTNCVSRAIWNPVMDCAHREPGKRPTAASLARLFVASEAATDGNQVGLERWSLLKIWTLEQRRLAGGLWPESSADSFALHAQSLLLDVFGDQHLHHALFVKAGDCPLTPSANFFEFAGWPRSGCLACHRTSDWPMLIVQDQAASWNQEAVPMPASTLTGLPHEPLRSACANAYDTLDSWVDMTEFLRYRCRAFCYVRRMRQNVEGAESYSFEFTFHGHCLYGPDASWGSLLEGARPQGNAEMFLLDVPETAQRQWEPESDACAMFGSLKCPELRYDPRPFSSRALFLALVVTAVRTMFHRVVQWRVESLQSGNVVVEGQLRRGWWRKSWVTNDRPGETLMAFVYVQDKYSATGDPARGDIMVEAWCPENPIEPLMKCTGYNVSQFAPECIFRQMRTTQKIPKYGRPDYANRVIPELRDLMSAVGQSEL</sequence>
<evidence type="ECO:0000259" key="2">
    <source>
        <dbReference type="PROSITE" id="PS50011"/>
    </source>
</evidence>
<dbReference type="AlphaFoldDB" id="A0AAE0F6R6"/>
<feature type="compositionally biased region" description="Acidic residues" evidence="1">
    <location>
        <begin position="54"/>
        <end position="70"/>
    </location>
</feature>
<name>A0AAE0F6R6_9CHLO</name>
<reference evidence="3 4" key="1">
    <citation type="journal article" date="2015" name="Genome Biol. Evol.">
        <title>Comparative Genomics of a Bacterivorous Green Alga Reveals Evolutionary Causalities and Consequences of Phago-Mixotrophic Mode of Nutrition.</title>
        <authorList>
            <person name="Burns J.A."/>
            <person name="Paasch A."/>
            <person name="Narechania A."/>
            <person name="Kim E."/>
        </authorList>
    </citation>
    <scope>NUCLEOTIDE SEQUENCE [LARGE SCALE GENOMIC DNA]</scope>
    <source>
        <strain evidence="3 4">PLY_AMNH</strain>
    </source>
</reference>
<organism evidence="3 4">
    <name type="scientific">Cymbomonas tetramitiformis</name>
    <dbReference type="NCBI Taxonomy" id="36881"/>
    <lineage>
        <taxon>Eukaryota</taxon>
        <taxon>Viridiplantae</taxon>
        <taxon>Chlorophyta</taxon>
        <taxon>Pyramimonadophyceae</taxon>
        <taxon>Pyramimonadales</taxon>
        <taxon>Pyramimonadaceae</taxon>
        <taxon>Cymbomonas</taxon>
    </lineage>
</organism>
<dbReference type="GO" id="GO:0005524">
    <property type="term" value="F:ATP binding"/>
    <property type="evidence" value="ECO:0007669"/>
    <property type="project" value="InterPro"/>
</dbReference>
<dbReference type="InterPro" id="IPR008266">
    <property type="entry name" value="Tyr_kinase_AS"/>
</dbReference>
<dbReference type="InterPro" id="IPR052751">
    <property type="entry name" value="Plant_MAPKKK"/>
</dbReference>
<dbReference type="Pfam" id="PF00069">
    <property type="entry name" value="Pkinase"/>
    <property type="match status" value="1"/>
</dbReference>
<dbReference type="EMBL" id="LGRX02024720">
    <property type="protein sequence ID" value="KAK3253629.1"/>
    <property type="molecule type" value="Genomic_DNA"/>
</dbReference>
<dbReference type="GO" id="GO:0007165">
    <property type="term" value="P:signal transduction"/>
    <property type="evidence" value="ECO:0007669"/>
    <property type="project" value="TreeGrafter"/>
</dbReference>
<dbReference type="InterPro" id="IPR000719">
    <property type="entry name" value="Prot_kinase_dom"/>
</dbReference>
<dbReference type="SMART" id="SM00220">
    <property type="entry name" value="S_TKc"/>
    <property type="match status" value="1"/>
</dbReference>
<dbReference type="Proteomes" id="UP001190700">
    <property type="component" value="Unassembled WGS sequence"/>
</dbReference>
<evidence type="ECO:0000313" key="3">
    <source>
        <dbReference type="EMBL" id="KAK3253629.1"/>
    </source>
</evidence>
<dbReference type="GO" id="GO:0004672">
    <property type="term" value="F:protein kinase activity"/>
    <property type="evidence" value="ECO:0007669"/>
    <property type="project" value="InterPro"/>
</dbReference>